<dbReference type="PROSITE" id="PS01095">
    <property type="entry name" value="GH18_1"/>
    <property type="match status" value="1"/>
</dbReference>
<evidence type="ECO:0000256" key="2">
    <source>
        <dbReference type="ARBA" id="ARBA00022669"/>
    </source>
</evidence>
<dbReference type="InterPro" id="IPR017853">
    <property type="entry name" value="GH"/>
</dbReference>
<dbReference type="InterPro" id="IPR001223">
    <property type="entry name" value="Glyco_hydro18_cat"/>
</dbReference>
<evidence type="ECO:0000256" key="3">
    <source>
        <dbReference type="ARBA" id="ARBA00022801"/>
    </source>
</evidence>
<proteinExistence type="inferred from homology"/>
<evidence type="ECO:0000256" key="7">
    <source>
        <dbReference type="SAM" id="SignalP"/>
    </source>
</evidence>
<feature type="signal peptide" evidence="7">
    <location>
        <begin position="1"/>
        <end position="27"/>
    </location>
</feature>
<keyword evidence="4" id="KW-1015">Disulfide bond</keyword>
<dbReference type="STRING" id="51028.A0A0N4UZ25"/>
<dbReference type="OrthoDB" id="76388at2759"/>
<dbReference type="InterPro" id="IPR011583">
    <property type="entry name" value="Chitinase_II/V-like_cat"/>
</dbReference>
<dbReference type="GO" id="GO:0006032">
    <property type="term" value="P:chitin catabolic process"/>
    <property type="evidence" value="ECO:0007669"/>
    <property type="project" value="TreeGrafter"/>
</dbReference>
<accession>A0A0N4UZ25</accession>
<keyword evidence="3 6" id="KW-0378">Hydrolase</keyword>
<dbReference type="SUPFAM" id="SSF57625">
    <property type="entry name" value="Invertebrate chitin-binding proteins"/>
    <property type="match status" value="1"/>
</dbReference>
<dbReference type="FunFam" id="3.10.50.10:FF:000001">
    <property type="entry name" value="Chitinase 3-like 1"/>
    <property type="match status" value="1"/>
</dbReference>
<evidence type="ECO:0000256" key="4">
    <source>
        <dbReference type="ARBA" id="ARBA00023157"/>
    </source>
</evidence>
<dbReference type="EMBL" id="UXUI01007404">
    <property type="protein sequence ID" value="VDD87424.1"/>
    <property type="molecule type" value="Genomic_DNA"/>
</dbReference>
<keyword evidence="5 6" id="KW-0326">Glycosidase</keyword>
<dbReference type="Gene3D" id="3.20.20.80">
    <property type="entry name" value="Glycosidases"/>
    <property type="match status" value="1"/>
</dbReference>
<feature type="domain" description="Chitin-binding type-2" evidence="8">
    <location>
        <begin position="456"/>
        <end position="510"/>
    </location>
</feature>
<dbReference type="PANTHER" id="PTHR11177:SF400">
    <property type="entry name" value="ENDOCHITINASE-RELATED"/>
    <property type="match status" value="1"/>
</dbReference>
<gene>
    <name evidence="10" type="ORF">EVEC_LOCUS2567</name>
</gene>
<evidence type="ECO:0000256" key="1">
    <source>
        <dbReference type="ARBA" id="ARBA00009121"/>
    </source>
</evidence>
<sequence>MFEHAQFCRIIAVWVLIVTVAEHLVEAEYMRGCYFTNWARYRTGRCKFSLDTYQPGMCTHVFYAFAKFNYDFEAEPTDPEDLPSSYYIGTYATVTNLKKIDPDLKISLSFGGYSFGGYLFGLMASTETNRQKFISSAIEFARRYKFDGIDIDWEYPSANEKQLYVLFIKELRDAVEAESESTKQPRLLVTAAVPAGKATIDTGYDVAALAPYMDYFLVMTYDYHGSWNSYTGNNSPLFARENQTDKTFCDVSSFNAAIFTQLRVEYLQAWTMNYYASLGAPKNQLIMGFPNYGRGWMLRNRQENYVGAPANGPSPAYPCTQTAGIAAYLEICEVLAKPGVQDLFNEEQEVPYFINGDEWMSYDDVESVRIKAEWARNEGFGGGFVWTLDFDDFNGQCPGNSHPYPLTRTMGSVFSNGQLPSPVPTVAPSTSRPTVPAVTATTVAPPQTSSTAAPGVFTCPGDGLYADPTNCNRFYQCTFGQSYLLSCPPGLHFSPLYKVCDFAGNVSCKV</sequence>
<reference evidence="12" key="1">
    <citation type="submission" date="2017-02" db="UniProtKB">
        <authorList>
            <consortium name="WormBaseParasite"/>
        </authorList>
    </citation>
    <scope>IDENTIFICATION</scope>
</reference>
<protein>
    <submittedName>
        <fullName evidence="12">Chitin-binding type-2 domain-containing protein</fullName>
    </submittedName>
</protein>
<dbReference type="SUPFAM" id="SSF51445">
    <property type="entry name" value="(Trans)glycosidases"/>
    <property type="match status" value="1"/>
</dbReference>
<dbReference type="AlphaFoldDB" id="A0A0N4UZ25"/>
<dbReference type="InterPro" id="IPR050314">
    <property type="entry name" value="Glycosyl_Hydrlase_18"/>
</dbReference>
<evidence type="ECO:0000313" key="11">
    <source>
        <dbReference type="Proteomes" id="UP000274131"/>
    </source>
</evidence>
<dbReference type="Proteomes" id="UP000274131">
    <property type="component" value="Unassembled WGS sequence"/>
</dbReference>
<evidence type="ECO:0000256" key="5">
    <source>
        <dbReference type="ARBA" id="ARBA00023295"/>
    </source>
</evidence>
<dbReference type="InterPro" id="IPR029070">
    <property type="entry name" value="Chitinase_insertion_sf"/>
</dbReference>
<dbReference type="InterPro" id="IPR002557">
    <property type="entry name" value="Chitin-bd_dom"/>
</dbReference>
<evidence type="ECO:0000313" key="10">
    <source>
        <dbReference type="EMBL" id="VDD87424.1"/>
    </source>
</evidence>
<evidence type="ECO:0000259" key="8">
    <source>
        <dbReference type="PROSITE" id="PS50940"/>
    </source>
</evidence>
<dbReference type="PROSITE" id="PS50940">
    <property type="entry name" value="CHIT_BIND_II"/>
    <property type="match status" value="1"/>
</dbReference>
<dbReference type="GO" id="GO:0004568">
    <property type="term" value="F:chitinase activity"/>
    <property type="evidence" value="ECO:0007669"/>
    <property type="project" value="TreeGrafter"/>
</dbReference>
<reference evidence="10 11" key="2">
    <citation type="submission" date="2018-10" db="EMBL/GenBank/DDBJ databases">
        <authorList>
            <consortium name="Pathogen Informatics"/>
        </authorList>
    </citation>
    <scope>NUCLEOTIDE SEQUENCE [LARGE SCALE GENOMIC DNA]</scope>
</reference>
<feature type="chain" id="PRO_5043122528" evidence="7">
    <location>
        <begin position="28"/>
        <end position="510"/>
    </location>
</feature>
<dbReference type="Gene3D" id="3.10.50.10">
    <property type="match status" value="1"/>
</dbReference>
<dbReference type="InterPro" id="IPR036508">
    <property type="entry name" value="Chitin-bd_dom_sf"/>
</dbReference>
<keyword evidence="2" id="KW-0147">Chitin-binding</keyword>
<dbReference type="SMART" id="SM00494">
    <property type="entry name" value="ChtBD2"/>
    <property type="match status" value="1"/>
</dbReference>
<comment type="similarity">
    <text evidence="1">Belongs to the glycosyl hydrolase 18 family. Chitinase class II subfamily.</text>
</comment>
<dbReference type="PROSITE" id="PS51910">
    <property type="entry name" value="GH18_2"/>
    <property type="match status" value="1"/>
</dbReference>
<dbReference type="SMART" id="SM00636">
    <property type="entry name" value="Glyco_18"/>
    <property type="match status" value="1"/>
</dbReference>
<name>A0A0N4UZ25_ENTVE</name>
<dbReference type="GO" id="GO:0005975">
    <property type="term" value="P:carbohydrate metabolic process"/>
    <property type="evidence" value="ECO:0007669"/>
    <property type="project" value="InterPro"/>
</dbReference>
<dbReference type="WBParaSite" id="EVEC_0000285901-mRNA-1">
    <property type="protein sequence ID" value="EVEC_0000285901-mRNA-1"/>
    <property type="gene ID" value="EVEC_0000285901"/>
</dbReference>
<evidence type="ECO:0000256" key="6">
    <source>
        <dbReference type="RuleBase" id="RU000489"/>
    </source>
</evidence>
<dbReference type="Pfam" id="PF00704">
    <property type="entry name" value="Glyco_hydro_18"/>
    <property type="match status" value="1"/>
</dbReference>
<keyword evidence="11" id="KW-1185">Reference proteome</keyword>
<dbReference type="Pfam" id="PF01607">
    <property type="entry name" value="CBM_14"/>
    <property type="match status" value="1"/>
</dbReference>
<dbReference type="InterPro" id="IPR001579">
    <property type="entry name" value="Glyco_hydro_18_chit_AS"/>
</dbReference>
<evidence type="ECO:0000313" key="12">
    <source>
        <dbReference type="WBParaSite" id="EVEC_0000285901-mRNA-1"/>
    </source>
</evidence>
<dbReference type="Gene3D" id="2.170.140.10">
    <property type="entry name" value="Chitin binding domain"/>
    <property type="match status" value="1"/>
</dbReference>
<organism evidence="12">
    <name type="scientific">Enterobius vermicularis</name>
    <name type="common">Human pinworm</name>
    <dbReference type="NCBI Taxonomy" id="51028"/>
    <lineage>
        <taxon>Eukaryota</taxon>
        <taxon>Metazoa</taxon>
        <taxon>Ecdysozoa</taxon>
        <taxon>Nematoda</taxon>
        <taxon>Chromadorea</taxon>
        <taxon>Rhabditida</taxon>
        <taxon>Spirurina</taxon>
        <taxon>Oxyuridomorpha</taxon>
        <taxon>Oxyuroidea</taxon>
        <taxon>Oxyuridae</taxon>
        <taxon>Enterobius</taxon>
    </lineage>
</organism>
<dbReference type="PANTHER" id="PTHR11177">
    <property type="entry name" value="CHITINASE"/>
    <property type="match status" value="1"/>
</dbReference>
<dbReference type="GO" id="GO:0005576">
    <property type="term" value="C:extracellular region"/>
    <property type="evidence" value="ECO:0007669"/>
    <property type="project" value="InterPro"/>
</dbReference>
<dbReference type="GO" id="GO:0008061">
    <property type="term" value="F:chitin binding"/>
    <property type="evidence" value="ECO:0007669"/>
    <property type="project" value="UniProtKB-KW"/>
</dbReference>
<keyword evidence="7" id="KW-0732">Signal</keyword>
<evidence type="ECO:0000259" key="9">
    <source>
        <dbReference type="PROSITE" id="PS51910"/>
    </source>
</evidence>
<dbReference type="SUPFAM" id="SSF54556">
    <property type="entry name" value="Chitinase insertion domain"/>
    <property type="match status" value="1"/>
</dbReference>
<feature type="domain" description="GH18" evidence="9">
    <location>
        <begin position="29"/>
        <end position="417"/>
    </location>
</feature>